<evidence type="ECO:0000313" key="1">
    <source>
        <dbReference type="EMBL" id="KAJ0206348.1"/>
    </source>
</evidence>
<protein>
    <submittedName>
        <fullName evidence="1">Uncharacterized protein</fullName>
    </submittedName>
</protein>
<dbReference type="Pfam" id="PF14223">
    <property type="entry name" value="Retrotran_gag_2"/>
    <property type="match status" value="1"/>
</dbReference>
<sequence length="166" mass="19407">MYAQSAPVPDDPNTKVGKTVNPTIISDLEKQWALRRESEELCVVHVKNSLSDCLYDLYASVKDPRELWGALELKYMTHEEGTNKYLVSKYLEFQMADDKPIMEQMHELQVMVNKLNVLSISILELFQVSVMIAKLPPSWKDFSKRMMHKFEDYSLDDLMKHHRIKV</sequence>
<reference evidence="1 2" key="1">
    <citation type="journal article" date="2017" name="Nat. Commun.">
        <title>Genome assembly with in vitro proximity ligation data and whole-genome triplication in lettuce.</title>
        <authorList>
            <person name="Reyes-Chin-Wo S."/>
            <person name="Wang Z."/>
            <person name="Yang X."/>
            <person name="Kozik A."/>
            <person name="Arikit S."/>
            <person name="Song C."/>
            <person name="Xia L."/>
            <person name="Froenicke L."/>
            <person name="Lavelle D.O."/>
            <person name="Truco M.J."/>
            <person name="Xia R."/>
            <person name="Zhu S."/>
            <person name="Xu C."/>
            <person name="Xu H."/>
            <person name="Xu X."/>
            <person name="Cox K."/>
            <person name="Korf I."/>
            <person name="Meyers B.C."/>
            <person name="Michelmore R.W."/>
        </authorList>
    </citation>
    <scope>NUCLEOTIDE SEQUENCE [LARGE SCALE GENOMIC DNA]</scope>
    <source>
        <strain evidence="2">cv. Salinas</strain>
        <tissue evidence="1">Seedlings</tissue>
    </source>
</reference>
<dbReference type="PANTHER" id="PTHR47592:SF30">
    <property type="entry name" value="CCHC-TYPE DOMAIN-CONTAINING PROTEIN"/>
    <property type="match status" value="1"/>
</dbReference>
<name>A0A9R1VKJ6_LACSA</name>
<dbReference type="AlphaFoldDB" id="A0A9R1VKJ6"/>
<dbReference type="EMBL" id="NBSK02000005">
    <property type="protein sequence ID" value="KAJ0206348.1"/>
    <property type="molecule type" value="Genomic_DNA"/>
</dbReference>
<keyword evidence="2" id="KW-1185">Reference proteome</keyword>
<gene>
    <name evidence="1" type="ORF">LSAT_V11C500291260</name>
</gene>
<accession>A0A9R1VKJ6</accession>
<dbReference type="Proteomes" id="UP000235145">
    <property type="component" value="Unassembled WGS sequence"/>
</dbReference>
<evidence type="ECO:0000313" key="2">
    <source>
        <dbReference type="Proteomes" id="UP000235145"/>
    </source>
</evidence>
<comment type="caution">
    <text evidence="1">The sequence shown here is derived from an EMBL/GenBank/DDBJ whole genome shotgun (WGS) entry which is preliminary data.</text>
</comment>
<dbReference type="PANTHER" id="PTHR47592">
    <property type="entry name" value="PBF68 PROTEIN"/>
    <property type="match status" value="1"/>
</dbReference>
<proteinExistence type="predicted"/>
<organism evidence="1 2">
    <name type="scientific">Lactuca sativa</name>
    <name type="common">Garden lettuce</name>
    <dbReference type="NCBI Taxonomy" id="4236"/>
    <lineage>
        <taxon>Eukaryota</taxon>
        <taxon>Viridiplantae</taxon>
        <taxon>Streptophyta</taxon>
        <taxon>Embryophyta</taxon>
        <taxon>Tracheophyta</taxon>
        <taxon>Spermatophyta</taxon>
        <taxon>Magnoliopsida</taxon>
        <taxon>eudicotyledons</taxon>
        <taxon>Gunneridae</taxon>
        <taxon>Pentapetalae</taxon>
        <taxon>asterids</taxon>
        <taxon>campanulids</taxon>
        <taxon>Asterales</taxon>
        <taxon>Asteraceae</taxon>
        <taxon>Cichorioideae</taxon>
        <taxon>Cichorieae</taxon>
        <taxon>Lactucinae</taxon>
        <taxon>Lactuca</taxon>
    </lineage>
</organism>